<evidence type="ECO:0000313" key="1">
    <source>
        <dbReference type="EMBL" id="JAH20104.1"/>
    </source>
</evidence>
<organism evidence="1">
    <name type="scientific">Anguilla anguilla</name>
    <name type="common">European freshwater eel</name>
    <name type="synonym">Muraena anguilla</name>
    <dbReference type="NCBI Taxonomy" id="7936"/>
    <lineage>
        <taxon>Eukaryota</taxon>
        <taxon>Metazoa</taxon>
        <taxon>Chordata</taxon>
        <taxon>Craniata</taxon>
        <taxon>Vertebrata</taxon>
        <taxon>Euteleostomi</taxon>
        <taxon>Actinopterygii</taxon>
        <taxon>Neopterygii</taxon>
        <taxon>Teleostei</taxon>
        <taxon>Anguilliformes</taxon>
        <taxon>Anguillidae</taxon>
        <taxon>Anguilla</taxon>
    </lineage>
</organism>
<protein>
    <submittedName>
        <fullName evidence="1">Uncharacterized protein</fullName>
    </submittedName>
</protein>
<name>A0A0E9QTE1_ANGAN</name>
<reference evidence="1" key="1">
    <citation type="submission" date="2014-11" db="EMBL/GenBank/DDBJ databases">
        <authorList>
            <person name="Amaro Gonzalez C."/>
        </authorList>
    </citation>
    <scope>NUCLEOTIDE SEQUENCE</scope>
</reference>
<accession>A0A0E9QTE1</accession>
<reference evidence="1" key="2">
    <citation type="journal article" date="2015" name="Fish Shellfish Immunol.">
        <title>Early steps in the European eel (Anguilla anguilla)-Vibrio vulnificus interaction in the gills: Role of the RtxA13 toxin.</title>
        <authorList>
            <person name="Callol A."/>
            <person name="Pajuelo D."/>
            <person name="Ebbesson L."/>
            <person name="Teles M."/>
            <person name="MacKenzie S."/>
            <person name="Amaro C."/>
        </authorList>
    </citation>
    <scope>NUCLEOTIDE SEQUENCE</scope>
</reference>
<sequence>MCKPPIVNSHYSTFKQLNYYKNTYSTTKTRQQNTEVLFTASDAACTLTRNLCFYNVLLHNIIKSVPHATIKLTIRARIEAGVN</sequence>
<dbReference type="AlphaFoldDB" id="A0A0E9QTE1"/>
<proteinExistence type="predicted"/>
<dbReference type="EMBL" id="GBXM01088473">
    <property type="protein sequence ID" value="JAH20104.1"/>
    <property type="molecule type" value="Transcribed_RNA"/>
</dbReference>